<sequence length="109" mass="12343">MLRRLRHLVNEGMGENTLPALTSDLAYLEAWAIAATSSPLPFPAPEALLLKFVTHPLWRPQQREIEPDHVMPSDVEVDLRRQGFLRVSGPHAPTTVRRRLANWSTLARS</sequence>
<geneLocation type="plasmid" evidence="2 3">
    <name>unnamed1</name>
</geneLocation>
<dbReference type="Gene3D" id="1.10.150.130">
    <property type="match status" value="1"/>
</dbReference>
<name>A0A248UPA8_9HYPH</name>
<keyword evidence="2" id="KW-0614">Plasmid</keyword>
<evidence type="ECO:0000313" key="3">
    <source>
        <dbReference type="Proteomes" id="UP000215256"/>
    </source>
</evidence>
<gene>
    <name evidence="2" type="ORF">CES85_3420</name>
</gene>
<evidence type="ECO:0000256" key="1">
    <source>
        <dbReference type="ARBA" id="ARBA00023125"/>
    </source>
</evidence>
<accession>A0A248UPA8</accession>
<protein>
    <submittedName>
        <fullName evidence="2">Putative phage integrase domain protein</fullName>
    </submittedName>
</protein>
<keyword evidence="1" id="KW-0238">DNA-binding</keyword>
<organism evidence="2 3">
    <name type="scientific">Ochrobactrum quorumnocens</name>
    <dbReference type="NCBI Taxonomy" id="271865"/>
    <lineage>
        <taxon>Bacteria</taxon>
        <taxon>Pseudomonadati</taxon>
        <taxon>Pseudomonadota</taxon>
        <taxon>Alphaproteobacteria</taxon>
        <taxon>Hyphomicrobiales</taxon>
        <taxon>Brucellaceae</taxon>
        <taxon>Brucella/Ochrobactrum group</taxon>
        <taxon>Ochrobactrum</taxon>
    </lineage>
</organism>
<dbReference type="KEGG" id="och:CES85_3420"/>
<reference evidence="2 3" key="1">
    <citation type="submission" date="2017-07" db="EMBL/GenBank/DDBJ databases">
        <title>Phylogenetic study on the rhizospheric bacterium Ochrobactrum sp. A44.</title>
        <authorList>
            <person name="Krzyzanowska D.M."/>
            <person name="Ossowicki A."/>
            <person name="Rajewska M."/>
            <person name="Maciag T."/>
            <person name="Kaczynski Z."/>
            <person name="Czerwicka M."/>
            <person name="Jafra S."/>
        </authorList>
    </citation>
    <scope>NUCLEOTIDE SEQUENCE [LARGE SCALE GENOMIC DNA]</scope>
    <source>
        <strain evidence="2 3">A44</strain>
        <plasmid evidence="2 3">unnamed1</plasmid>
    </source>
</reference>
<dbReference type="AlphaFoldDB" id="A0A248UPA8"/>
<dbReference type="EMBL" id="CP022605">
    <property type="protein sequence ID" value="ASV88697.1"/>
    <property type="molecule type" value="Genomic_DNA"/>
</dbReference>
<dbReference type="GO" id="GO:0003677">
    <property type="term" value="F:DNA binding"/>
    <property type="evidence" value="ECO:0007669"/>
    <property type="project" value="UniProtKB-KW"/>
</dbReference>
<dbReference type="Proteomes" id="UP000215256">
    <property type="component" value="Plasmid unnamed1"/>
</dbReference>
<proteinExistence type="predicted"/>
<dbReference type="InterPro" id="IPR010998">
    <property type="entry name" value="Integrase_recombinase_N"/>
</dbReference>
<evidence type="ECO:0000313" key="2">
    <source>
        <dbReference type="EMBL" id="ASV88697.1"/>
    </source>
</evidence>